<feature type="binding site" evidence="14">
    <location>
        <position position="107"/>
    </location>
    <ligand>
        <name>Mg(2+)</name>
        <dbReference type="ChEBI" id="CHEBI:18420"/>
        <note>catalytic</note>
    </ligand>
</feature>
<dbReference type="FunFam" id="3.40.50.460:FF:000002">
    <property type="entry name" value="ATP-dependent 6-phosphofructokinase"/>
    <property type="match status" value="1"/>
</dbReference>
<evidence type="ECO:0000256" key="12">
    <source>
        <dbReference type="ARBA" id="ARBA00023152"/>
    </source>
</evidence>
<dbReference type="GO" id="GO:0030388">
    <property type="term" value="P:fructose 1,6-bisphosphate metabolic process"/>
    <property type="evidence" value="ECO:0007669"/>
    <property type="project" value="TreeGrafter"/>
</dbReference>
<dbReference type="HAMAP" id="MF_00339">
    <property type="entry name" value="Phosphofructokinase_I_B1"/>
    <property type="match status" value="1"/>
</dbReference>
<dbReference type="STRING" id="1300341.I595_3546"/>
<evidence type="ECO:0000256" key="7">
    <source>
        <dbReference type="ARBA" id="ARBA00022723"/>
    </source>
</evidence>
<dbReference type="GO" id="GO:0006002">
    <property type="term" value="P:fructose 6-phosphate metabolic process"/>
    <property type="evidence" value="ECO:0007669"/>
    <property type="project" value="UniProtKB-UniRule"/>
</dbReference>
<feature type="binding site" description="in other chain" evidence="14">
    <location>
        <begin position="190"/>
        <end position="192"/>
    </location>
    <ligand>
        <name>ADP</name>
        <dbReference type="ChEBI" id="CHEBI:456216"/>
        <note>allosteric activator; ligand shared between dimeric partners</note>
    </ligand>
</feature>
<comment type="caution">
    <text evidence="16">The sequence shown here is derived from an EMBL/GenBank/DDBJ whole genome shotgun (WGS) entry which is preliminary data.</text>
</comment>
<reference evidence="16 17" key="1">
    <citation type="submission" date="2015-09" db="EMBL/GenBank/DDBJ databases">
        <title>Genome sequence of the marine flavobacterium Croceitalea dokdonensis DOKDO 023 that contains proton- and sodium-pumping rhodopsins.</title>
        <authorList>
            <person name="Kwon S.-K."/>
            <person name="Lee H.K."/>
            <person name="Kwak M.-J."/>
            <person name="Kim J.F."/>
        </authorList>
    </citation>
    <scope>NUCLEOTIDE SEQUENCE [LARGE SCALE GENOMIC DNA]</scope>
    <source>
        <strain evidence="16 17">DOKDO 023</strain>
    </source>
</reference>
<comment type="catalytic activity">
    <reaction evidence="13 14">
        <text>beta-D-fructose 6-phosphate + ATP = beta-D-fructose 1,6-bisphosphate + ADP + H(+)</text>
        <dbReference type="Rhea" id="RHEA:16109"/>
        <dbReference type="ChEBI" id="CHEBI:15378"/>
        <dbReference type="ChEBI" id="CHEBI:30616"/>
        <dbReference type="ChEBI" id="CHEBI:32966"/>
        <dbReference type="ChEBI" id="CHEBI:57634"/>
        <dbReference type="ChEBI" id="CHEBI:456216"/>
        <dbReference type="EC" id="2.7.1.11"/>
    </reaction>
</comment>
<comment type="similarity">
    <text evidence="14">Belongs to the phosphofructokinase type A (PFKA) family. ATP-dependent PFK group I subfamily. Prokaryotic clade 'B1' sub-subfamily.</text>
</comment>
<dbReference type="Pfam" id="PF00365">
    <property type="entry name" value="PFK"/>
    <property type="match status" value="1"/>
</dbReference>
<dbReference type="InterPro" id="IPR012003">
    <property type="entry name" value="ATP_PFK_prok-type"/>
</dbReference>
<dbReference type="PATRIC" id="fig|1300341.3.peg.798"/>
<feature type="binding site" evidence="14">
    <location>
        <position position="252"/>
    </location>
    <ligand>
        <name>substrate</name>
        <note>ligand shared between dimeric partners</note>
    </ligand>
</feature>
<dbReference type="PANTHER" id="PTHR13697">
    <property type="entry name" value="PHOSPHOFRUCTOKINASE"/>
    <property type="match status" value="1"/>
</dbReference>
<feature type="binding site" description="in other chain" evidence="14">
    <location>
        <begin position="218"/>
        <end position="220"/>
    </location>
    <ligand>
        <name>ADP</name>
        <dbReference type="ChEBI" id="CHEBI:456216"/>
        <note>allosteric activator; ligand shared between dimeric partners</note>
    </ligand>
</feature>
<proteinExistence type="inferred from homology"/>
<comment type="activity regulation">
    <text evidence="14">Allosterically activated by ADP and other diphosphonucleosides, and allosterically inhibited by phosphoenolpyruvate.</text>
</comment>
<evidence type="ECO:0000256" key="2">
    <source>
        <dbReference type="ARBA" id="ARBA00004496"/>
    </source>
</evidence>
<dbReference type="GO" id="GO:0048029">
    <property type="term" value="F:monosaccharide binding"/>
    <property type="evidence" value="ECO:0007669"/>
    <property type="project" value="TreeGrafter"/>
</dbReference>
<dbReference type="GO" id="GO:0046872">
    <property type="term" value="F:metal ion binding"/>
    <property type="evidence" value="ECO:0007669"/>
    <property type="project" value="UniProtKB-KW"/>
</dbReference>
<evidence type="ECO:0000256" key="4">
    <source>
        <dbReference type="ARBA" id="ARBA00022490"/>
    </source>
</evidence>
<evidence type="ECO:0000313" key="16">
    <source>
        <dbReference type="EMBL" id="KPM30385.1"/>
    </source>
</evidence>
<dbReference type="EC" id="2.7.1.11" evidence="14"/>
<feature type="binding site" description="in other chain" evidence="14">
    <location>
        <position position="227"/>
    </location>
    <ligand>
        <name>substrate</name>
        <note>ligand shared between dimeric partners</note>
    </ligand>
</feature>
<dbReference type="InterPro" id="IPR012828">
    <property type="entry name" value="PFKA_ATP_prok"/>
</dbReference>
<protein>
    <recommendedName>
        <fullName evidence="14">ATP-dependent 6-phosphofructokinase</fullName>
        <shortName evidence="14">ATP-PFK</shortName>
        <shortName evidence="14">Phosphofructokinase</shortName>
        <ecNumber evidence="14">2.7.1.11</ecNumber>
    </recommendedName>
    <alternativeName>
        <fullName evidence="14">Phosphohexokinase</fullName>
    </alternativeName>
</protein>
<dbReference type="OrthoDB" id="9802503at2"/>
<dbReference type="NCBIfam" id="NF002872">
    <property type="entry name" value="PRK03202.1"/>
    <property type="match status" value="1"/>
</dbReference>
<keyword evidence="12 14" id="KW-0324">Glycolysis</keyword>
<feature type="binding site" description="in other chain" evidence="14">
    <location>
        <begin position="130"/>
        <end position="132"/>
    </location>
    <ligand>
        <name>substrate</name>
        <note>ligand shared between dimeric partners</note>
    </ligand>
</feature>
<dbReference type="UniPathway" id="UPA00109">
    <property type="reaction ID" value="UER00182"/>
</dbReference>
<evidence type="ECO:0000256" key="3">
    <source>
        <dbReference type="ARBA" id="ARBA00004679"/>
    </source>
</evidence>
<dbReference type="EMBL" id="LDJX01000010">
    <property type="protein sequence ID" value="KPM30385.1"/>
    <property type="molecule type" value="Genomic_DNA"/>
</dbReference>
<evidence type="ECO:0000256" key="13">
    <source>
        <dbReference type="ARBA" id="ARBA00048070"/>
    </source>
</evidence>
<dbReference type="GO" id="GO:0005945">
    <property type="term" value="C:6-phosphofructokinase complex"/>
    <property type="evidence" value="ECO:0007669"/>
    <property type="project" value="TreeGrafter"/>
</dbReference>
<comment type="function">
    <text evidence="14">Catalyzes the phosphorylation of D-fructose 6-phosphate to fructose 1,6-bisphosphate by ATP, the first committing step of glycolysis.</text>
</comment>
<dbReference type="Gene3D" id="3.40.50.460">
    <property type="entry name" value="Phosphofructokinase domain"/>
    <property type="match status" value="1"/>
</dbReference>
<gene>
    <name evidence="14" type="primary">pfkA</name>
    <name evidence="16" type="ORF">I595_3546</name>
</gene>
<feature type="domain" description="Phosphofructokinase" evidence="15">
    <location>
        <begin position="7"/>
        <end position="284"/>
    </location>
</feature>
<dbReference type="InterPro" id="IPR015912">
    <property type="entry name" value="Phosphofructokinase_CS"/>
</dbReference>
<dbReference type="NCBIfam" id="TIGR02482">
    <property type="entry name" value="PFKA_ATP"/>
    <property type="match status" value="1"/>
</dbReference>
<dbReference type="GO" id="GO:0005524">
    <property type="term" value="F:ATP binding"/>
    <property type="evidence" value="ECO:0007669"/>
    <property type="project" value="UniProtKB-UniRule"/>
</dbReference>
<dbReference type="PIRSF" id="PIRSF000532">
    <property type="entry name" value="ATP_PFK_prok"/>
    <property type="match status" value="1"/>
</dbReference>
<organism evidence="16 17">
    <name type="scientific">Croceitalea dokdonensis DOKDO 023</name>
    <dbReference type="NCBI Taxonomy" id="1300341"/>
    <lineage>
        <taxon>Bacteria</taxon>
        <taxon>Pseudomonadati</taxon>
        <taxon>Bacteroidota</taxon>
        <taxon>Flavobacteriia</taxon>
        <taxon>Flavobacteriales</taxon>
        <taxon>Flavobacteriaceae</taxon>
        <taxon>Croceitalea</taxon>
    </lineage>
</organism>
<evidence type="ECO:0000256" key="14">
    <source>
        <dbReference type="HAMAP-Rule" id="MF_00339"/>
    </source>
</evidence>
<accession>A0A0P7AY86</accession>
<dbReference type="GO" id="GO:0016208">
    <property type="term" value="F:AMP binding"/>
    <property type="evidence" value="ECO:0007669"/>
    <property type="project" value="TreeGrafter"/>
</dbReference>
<dbReference type="GO" id="GO:0042802">
    <property type="term" value="F:identical protein binding"/>
    <property type="evidence" value="ECO:0007669"/>
    <property type="project" value="TreeGrafter"/>
</dbReference>
<feature type="binding site" description="in other chain" evidence="14">
    <location>
        <position position="159"/>
    </location>
    <ligand>
        <name>ADP</name>
        <dbReference type="ChEBI" id="CHEBI:456216"/>
        <note>allosteric activator; ligand shared between dimeric partners</note>
    </ligand>
</feature>
<feature type="binding site" evidence="14">
    <location>
        <begin position="76"/>
        <end position="77"/>
    </location>
    <ligand>
        <name>ATP</name>
        <dbReference type="ChEBI" id="CHEBI:30616"/>
    </ligand>
</feature>
<keyword evidence="9 14" id="KW-0418">Kinase</keyword>
<evidence type="ECO:0000313" key="17">
    <source>
        <dbReference type="Proteomes" id="UP000050280"/>
    </source>
</evidence>
<dbReference type="RefSeq" id="WP_054560498.1">
    <property type="nucleotide sequence ID" value="NZ_LDJX01000010.1"/>
</dbReference>
<dbReference type="Proteomes" id="UP000050280">
    <property type="component" value="Unassembled WGS sequence"/>
</dbReference>
<dbReference type="SUPFAM" id="SSF53784">
    <property type="entry name" value="Phosphofructokinase"/>
    <property type="match status" value="1"/>
</dbReference>
<evidence type="ECO:0000256" key="5">
    <source>
        <dbReference type="ARBA" id="ARBA00022533"/>
    </source>
</evidence>
<evidence type="ECO:0000256" key="9">
    <source>
        <dbReference type="ARBA" id="ARBA00022777"/>
    </source>
</evidence>
<feature type="binding site" evidence="14">
    <location>
        <position position="15"/>
    </location>
    <ligand>
        <name>ATP</name>
        <dbReference type="ChEBI" id="CHEBI:30616"/>
    </ligand>
</feature>
<evidence type="ECO:0000259" key="15">
    <source>
        <dbReference type="Pfam" id="PF00365"/>
    </source>
</evidence>
<comment type="subunit">
    <text evidence="14">Homotetramer.</text>
</comment>
<evidence type="ECO:0000256" key="10">
    <source>
        <dbReference type="ARBA" id="ARBA00022840"/>
    </source>
</evidence>
<keyword evidence="4 14" id="KW-0963">Cytoplasm</keyword>
<keyword evidence="5 14" id="KW-0021">Allosteric enzyme</keyword>
<evidence type="ECO:0000256" key="6">
    <source>
        <dbReference type="ARBA" id="ARBA00022679"/>
    </source>
</evidence>
<dbReference type="GO" id="GO:0070095">
    <property type="term" value="F:fructose-6-phosphate binding"/>
    <property type="evidence" value="ECO:0007669"/>
    <property type="project" value="TreeGrafter"/>
</dbReference>
<dbReference type="PROSITE" id="PS00433">
    <property type="entry name" value="PHOSPHOFRUCTOKINASE"/>
    <property type="match status" value="1"/>
</dbReference>
<comment type="cofactor">
    <cofactor evidence="1 14">
        <name>Mg(2+)</name>
        <dbReference type="ChEBI" id="CHEBI:18420"/>
    </cofactor>
</comment>
<dbReference type="GO" id="GO:0003872">
    <property type="term" value="F:6-phosphofructokinase activity"/>
    <property type="evidence" value="ECO:0007669"/>
    <property type="project" value="UniProtKB-UniRule"/>
</dbReference>
<evidence type="ECO:0000256" key="8">
    <source>
        <dbReference type="ARBA" id="ARBA00022741"/>
    </source>
</evidence>
<dbReference type="InterPro" id="IPR000023">
    <property type="entry name" value="Phosphofructokinase_dom"/>
</dbReference>
<feature type="binding site" evidence="14">
    <location>
        <begin position="25"/>
        <end position="29"/>
    </location>
    <ligand>
        <name>ADP</name>
        <dbReference type="ChEBI" id="CHEBI:456216"/>
        <note>allosteric activator; ligand shared between dimeric partners</note>
    </ligand>
</feature>
<evidence type="ECO:0000256" key="11">
    <source>
        <dbReference type="ARBA" id="ARBA00022842"/>
    </source>
</evidence>
<dbReference type="FunFam" id="3.40.50.450:FF:000001">
    <property type="entry name" value="ATP-dependent 6-phosphofructokinase"/>
    <property type="match status" value="1"/>
</dbReference>
<keyword evidence="7 14" id="KW-0479">Metal-binding</keyword>
<keyword evidence="6 14" id="KW-0808">Transferase</keyword>
<keyword evidence="10 14" id="KW-0067">ATP-binding</keyword>
<feature type="binding site" evidence="14">
    <location>
        <begin position="106"/>
        <end position="109"/>
    </location>
    <ligand>
        <name>ATP</name>
        <dbReference type="ChEBI" id="CHEBI:30616"/>
    </ligand>
</feature>
<keyword evidence="11 14" id="KW-0460">Magnesium</keyword>
<feature type="binding site" description="in other chain" evidence="14">
    <location>
        <begin position="174"/>
        <end position="176"/>
    </location>
    <ligand>
        <name>substrate</name>
        <note>ligand shared between dimeric partners</note>
    </ligand>
</feature>
<dbReference type="GO" id="GO:0061621">
    <property type="term" value="P:canonical glycolysis"/>
    <property type="evidence" value="ECO:0007669"/>
    <property type="project" value="TreeGrafter"/>
</dbReference>
<feature type="active site" description="Proton acceptor" evidence="14">
    <location>
        <position position="132"/>
    </location>
</feature>
<dbReference type="InterPro" id="IPR022953">
    <property type="entry name" value="ATP_PFK"/>
</dbReference>
<dbReference type="PRINTS" id="PR00476">
    <property type="entry name" value="PHFRCTKINASE"/>
</dbReference>
<feature type="binding site" evidence="14">
    <location>
        <position position="167"/>
    </location>
    <ligand>
        <name>substrate</name>
        <note>ligand shared between dimeric partners</note>
    </ligand>
</feature>
<name>A0A0P7AY86_9FLAO</name>
<comment type="caution">
    <text evidence="14">Lacks conserved residue(s) required for the propagation of feature annotation.</text>
</comment>
<sequence length="328" mass="35665">MTKQIKKIAVLTSGGDSPGMNAAIRSVVRTCAFMKLECAAIYRGYQGMIDGDFKDMTARSVNNIINKGGTILKSARCEEFRTPEGRQKAYNQLKKHNIDAFVVIGGNGSFAGGLKFNEEFNFPVMGIPGTIDNDILGTSYTIGFDTAINTVVEVIDKIRDTASSHNRLFFVEVMGRDVGHIALNAGVGAGAEEILIPEQNLGLERLLESLKRSKKSGKSSSIVIVAEGDKTGKNVFELKDYVEEHLPIYDVRVSVLGHMQRGGSPTCFDRVLASRMGVKAVEALMAGKSNYMVGIRDNNLILTPISEAIKAHTPVDEELVRVSDIMTT</sequence>
<dbReference type="AlphaFoldDB" id="A0A0P7AY86"/>
<comment type="pathway">
    <text evidence="3 14">Carbohydrate degradation; glycolysis; D-glyceraldehyde 3-phosphate and glycerone phosphate from D-glucose: step 3/4.</text>
</comment>
<dbReference type="PANTHER" id="PTHR13697:SF4">
    <property type="entry name" value="ATP-DEPENDENT 6-PHOSPHOFRUCTOKINASE"/>
    <property type="match status" value="1"/>
</dbReference>
<keyword evidence="17" id="KW-1185">Reference proteome</keyword>
<keyword evidence="8 14" id="KW-0547">Nucleotide-binding</keyword>
<evidence type="ECO:0000256" key="1">
    <source>
        <dbReference type="ARBA" id="ARBA00001946"/>
    </source>
</evidence>
<feature type="binding site" description="in other chain" evidence="14">
    <location>
        <begin position="258"/>
        <end position="261"/>
    </location>
    <ligand>
        <name>substrate</name>
        <note>ligand shared between dimeric partners</note>
    </ligand>
</feature>
<dbReference type="Gene3D" id="3.40.50.450">
    <property type="match status" value="1"/>
</dbReference>
<dbReference type="InterPro" id="IPR035966">
    <property type="entry name" value="PKF_sf"/>
</dbReference>
<comment type="subcellular location">
    <subcellularLocation>
        <location evidence="2 14">Cytoplasm</location>
    </subcellularLocation>
</comment>